<reference evidence="2" key="1">
    <citation type="submission" date="2025-08" db="UniProtKB">
        <authorList>
            <consortium name="RefSeq"/>
        </authorList>
    </citation>
    <scope>IDENTIFICATION</scope>
    <source>
        <tissue evidence="2">Blood</tissue>
    </source>
</reference>
<gene>
    <name evidence="2" type="primary">LOC105074414</name>
</gene>
<evidence type="ECO:0000313" key="1">
    <source>
        <dbReference type="Proteomes" id="UP001732780"/>
    </source>
</evidence>
<dbReference type="RefSeq" id="XP_074227038.1">
    <property type="nucleotide sequence ID" value="XM_074370937.1"/>
</dbReference>
<sequence length="568" mass="64974">MAVPSFPPHSPPLRAPLSYRPVAEAAPMSPAQGCVVFEDVAVHFSQEEWGLLDEVQRLLYRDVMLQNIALLSSVGCWHRAQDEEAPSEQGDSISVSQVKAPELAPPTQKSPCEMHGPLLKDILCLAEPSGTHPEWEAPMCGVSLSQPRKEQSGEKLSERDKGRPSSMKKCSDHLAGRTPTCREGGEDFPPRLGLLQPQAPHSGGEPHRVTEGRETFESGQEDYRCRDCGSAFGHEHGVVEQQEGHAGEECSDCSESEPFLRKFHLVQHQRIHTETRLYEHLGHRGFFTSRSGLPERQRVRPRPRPHGCSQCGRCVRDSSTLVVHQRVHTGEKPYECNECRKCFRYSFTLKRNQRAHVRERPFECSVCGKLFVDSSALVIHQKVHTRGRRFECSKCGRFFRYSFTLERHEKAHTGERPYECSECGKLFRHNSNHVRHRRNHTGERPYECSVCGRLFSQNSHLIRHQNIHTREKTYECRECGKSFMDSSTLVIHQRVHTGEKPYECSECGKVFRYNSSLVKHRRIHTGERPYECLSCGRGFSQNSHLTRHREVHSKVYCKQAKTSRKPLV</sequence>
<accession>A0AC58QXM3</accession>
<proteinExistence type="predicted"/>
<evidence type="ECO:0000313" key="2">
    <source>
        <dbReference type="RefSeq" id="XP_074227038.1"/>
    </source>
</evidence>
<organism evidence="1 2">
    <name type="scientific">Camelus bactrianus</name>
    <name type="common">Bactrian camel</name>
    <dbReference type="NCBI Taxonomy" id="9837"/>
    <lineage>
        <taxon>Eukaryota</taxon>
        <taxon>Metazoa</taxon>
        <taxon>Chordata</taxon>
        <taxon>Craniata</taxon>
        <taxon>Vertebrata</taxon>
        <taxon>Euteleostomi</taxon>
        <taxon>Mammalia</taxon>
        <taxon>Eutheria</taxon>
        <taxon>Laurasiatheria</taxon>
        <taxon>Artiodactyla</taxon>
        <taxon>Tylopoda</taxon>
        <taxon>Camelidae</taxon>
        <taxon>Camelus</taxon>
    </lineage>
</organism>
<dbReference type="Proteomes" id="UP001732780">
    <property type="component" value="Chromosome 9"/>
</dbReference>
<keyword evidence="1" id="KW-1185">Reference proteome</keyword>
<protein>
    <submittedName>
        <fullName evidence="2">Uncharacterized protein LOC105074414 isoform X1</fullName>
    </submittedName>
</protein>
<name>A0AC58QXM3_CAMBA</name>